<reference evidence="2" key="1">
    <citation type="journal article" date="2009" name="BMC Genomics">
        <title>The complete genome sequence of Staphylothermus marinus reveals differences in sulfur metabolism among heterotrophic Crenarchaeota.</title>
        <authorList>
            <person name="Anderson I.J."/>
            <person name="Dharmarajan L."/>
            <person name="Rodriguez J."/>
            <person name="Hooper S."/>
            <person name="Porat I."/>
            <person name="Ulrich L.E."/>
            <person name="Elkins J.G."/>
            <person name="Mavromatis K."/>
            <person name="Sun H."/>
            <person name="Land M."/>
            <person name="Lapidus A."/>
            <person name="Lucas S."/>
            <person name="Barry K."/>
            <person name="Huber H."/>
            <person name="Zhulin I.B."/>
            <person name="Whitman W.B."/>
            <person name="Mukhopadhyay B."/>
            <person name="Woese C."/>
            <person name="Bristow J."/>
            <person name="Kyrpides N."/>
        </authorList>
    </citation>
    <scope>NUCLEOTIDE SEQUENCE [LARGE SCALE GENOMIC DNA]</scope>
    <source>
        <strain evidence="2">ATCC 43588 / DSM 3639 / JCM 9404 / F1</strain>
    </source>
</reference>
<dbReference type="eggNOG" id="arCOG00084">
    <property type="taxonomic scope" value="Archaea"/>
</dbReference>
<accession>A3DKI8</accession>
<dbReference type="SUPFAM" id="SSF143437">
    <property type="entry name" value="THUMP domain-like"/>
    <property type="match status" value="1"/>
</dbReference>
<proteinExistence type="predicted"/>
<dbReference type="Proteomes" id="UP000000254">
    <property type="component" value="Chromosome"/>
</dbReference>
<sequence>MTIEIIWWRYVLSFNLMITHEPGLENYRYVLSILRSIIGNYRVVDAGTSVILLQVDDPYKAVEELRKKKEELSIIYRAIPIDVIVDPYVEIVAEKSAELAEKKIPEDKTYRISLRGRLYWQETRMPAHSLDAIKVIAEKINRQVSLTHPDYVVYIRSVRLYHRKRVATITVTTPDNILSLKSNRP</sequence>
<dbReference type="STRING" id="399550.Smar_0035"/>
<name>A3DKI8_STAMF</name>
<protein>
    <submittedName>
        <fullName evidence="1">Uncharacterized protein</fullName>
    </submittedName>
</protein>
<reference evidence="1 2" key="2">
    <citation type="journal article" date="2009" name="Stand. Genomic Sci.">
        <title>Complete genome sequence of Staphylothermus marinus Stetter and Fiala 1986 type strain F1.</title>
        <authorList>
            <person name="Anderson I.J."/>
            <person name="Sun H."/>
            <person name="Lapidus A."/>
            <person name="Copeland A."/>
            <person name="Glavina Del Rio T."/>
            <person name="Tice H."/>
            <person name="Dalin E."/>
            <person name="Lucas S."/>
            <person name="Barry K."/>
            <person name="Land M."/>
            <person name="Richardson P."/>
            <person name="Huber H."/>
            <person name="Kyrpides N.C."/>
        </authorList>
    </citation>
    <scope>NUCLEOTIDE SEQUENCE [LARGE SCALE GENOMIC DNA]</scope>
    <source>
        <strain evidence="2">ATCC 43588 / DSM 3639 / JCM 9404 / F1</strain>
    </source>
</reference>
<evidence type="ECO:0000313" key="1">
    <source>
        <dbReference type="EMBL" id="ABN69148.1"/>
    </source>
</evidence>
<dbReference type="KEGG" id="smr:Smar_0035"/>
<dbReference type="HOGENOM" id="CLU_121272_0_0_2"/>
<dbReference type="EMBL" id="CP000575">
    <property type="protein sequence ID" value="ABN69148.1"/>
    <property type="molecule type" value="Genomic_DNA"/>
</dbReference>
<gene>
    <name evidence="1" type="ordered locus">Smar_0035</name>
</gene>
<keyword evidence="2" id="KW-1185">Reference proteome</keyword>
<dbReference type="AlphaFoldDB" id="A3DKI8"/>
<evidence type="ECO:0000313" key="2">
    <source>
        <dbReference type="Proteomes" id="UP000000254"/>
    </source>
</evidence>
<organism evidence="1 2">
    <name type="scientific">Staphylothermus marinus (strain ATCC 43588 / DSM 3639 / JCM 9404 / F1)</name>
    <dbReference type="NCBI Taxonomy" id="399550"/>
    <lineage>
        <taxon>Archaea</taxon>
        <taxon>Thermoproteota</taxon>
        <taxon>Thermoprotei</taxon>
        <taxon>Desulfurococcales</taxon>
        <taxon>Desulfurococcaceae</taxon>
        <taxon>Staphylothermus</taxon>
    </lineage>
</organism>